<evidence type="ECO:0000313" key="1">
    <source>
        <dbReference type="EMBL" id="MBX36036.1"/>
    </source>
</evidence>
<reference evidence="1" key="1">
    <citation type="submission" date="2018-02" db="EMBL/GenBank/DDBJ databases">
        <title>Rhizophora mucronata_Transcriptome.</title>
        <authorList>
            <person name="Meera S.P."/>
            <person name="Sreeshan A."/>
            <person name="Augustine A."/>
        </authorList>
    </citation>
    <scope>NUCLEOTIDE SEQUENCE</scope>
    <source>
        <tissue evidence="1">Leaf</tissue>
    </source>
</reference>
<organism evidence="1">
    <name type="scientific">Rhizophora mucronata</name>
    <name type="common">Asiatic mangrove</name>
    <dbReference type="NCBI Taxonomy" id="61149"/>
    <lineage>
        <taxon>Eukaryota</taxon>
        <taxon>Viridiplantae</taxon>
        <taxon>Streptophyta</taxon>
        <taxon>Embryophyta</taxon>
        <taxon>Tracheophyta</taxon>
        <taxon>Spermatophyta</taxon>
        <taxon>Magnoliopsida</taxon>
        <taxon>eudicotyledons</taxon>
        <taxon>Gunneridae</taxon>
        <taxon>Pentapetalae</taxon>
        <taxon>rosids</taxon>
        <taxon>fabids</taxon>
        <taxon>Malpighiales</taxon>
        <taxon>Rhizophoraceae</taxon>
        <taxon>Rhizophora</taxon>
    </lineage>
</organism>
<protein>
    <submittedName>
        <fullName evidence="1">Uncharacterized protein</fullName>
    </submittedName>
</protein>
<name>A0A2P2N0S5_RHIMU</name>
<dbReference type="AlphaFoldDB" id="A0A2P2N0S5"/>
<sequence length="43" mass="4874">MNGITRVANNRGNSKKTTKPFIIARQSKFAYIAKESEQRMETG</sequence>
<accession>A0A2P2N0S5</accession>
<dbReference type="EMBL" id="GGEC01055552">
    <property type="protein sequence ID" value="MBX36036.1"/>
    <property type="molecule type" value="Transcribed_RNA"/>
</dbReference>
<proteinExistence type="predicted"/>